<gene>
    <name evidence="2" type="ORF">KHA97_13910</name>
</gene>
<feature type="transmembrane region" description="Helical" evidence="1">
    <location>
        <begin position="6"/>
        <end position="26"/>
    </location>
</feature>
<sequence length="70" mass="8138">MMDSELSISILIAAPILLTQSILLFIDAKKKGALAWLWGLWGLIHCPSPLIFYYFIVIRPYRKKLKMEEE</sequence>
<keyword evidence="3" id="KW-1185">Reference proteome</keyword>
<reference evidence="2 3" key="1">
    <citation type="submission" date="2021-05" db="EMBL/GenBank/DDBJ databases">
        <title>Novel Bacillus species.</title>
        <authorList>
            <person name="Liu G."/>
        </authorList>
    </citation>
    <scope>NUCLEOTIDE SEQUENCE [LARGE SCALE GENOMIC DNA]</scope>
    <source>
        <strain evidence="3">FJAT-49780</strain>
    </source>
</reference>
<organism evidence="2 3">
    <name type="scientific">Lederbergia citri</name>
    <dbReference type="NCBI Taxonomy" id="2833580"/>
    <lineage>
        <taxon>Bacteria</taxon>
        <taxon>Bacillati</taxon>
        <taxon>Bacillota</taxon>
        <taxon>Bacilli</taxon>
        <taxon>Bacillales</taxon>
        <taxon>Bacillaceae</taxon>
        <taxon>Lederbergia</taxon>
    </lineage>
</organism>
<evidence type="ECO:0000313" key="2">
    <source>
        <dbReference type="EMBL" id="MBS4196158.1"/>
    </source>
</evidence>
<accession>A0A942YGH5</accession>
<keyword evidence="1" id="KW-1133">Transmembrane helix</keyword>
<dbReference type="AlphaFoldDB" id="A0A942YGH5"/>
<keyword evidence="1" id="KW-0812">Transmembrane</keyword>
<comment type="caution">
    <text evidence="2">The sequence shown here is derived from an EMBL/GenBank/DDBJ whole genome shotgun (WGS) entry which is preliminary data.</text>
</comment>
<evidence type="ECO:0000313" key="3">
    <source>
        <dbReference type="Proteomes" id="UP000681414"/>
    </source>
</evidence>
<name>A0A942YGH5_9BACI</name>
<feature type="transmembrane region" description="Helical" evidence="1">
    <location>
        <begin position="33"/>
        <end position="56"/>
    </location>
</feature>
<dbReference type="Proteomes" id="UP000681414">
    <property type="component" value="Unassembled WGS sequence"/>
</dbReference>
<protein>
    <submittedName>
        <fullName evidence="2">Transcriptional regulator</fullName>
    </submittedName>
</protein>
<dbReference type="EMBL" id="JAGYPG010000002">
    <property type="protein sequence ID" value="MBS4196158.1"/>
    <property type="molecule type" value="Genomic_DNA"/>
</dbReference>
<evidence type="ECO:0000256" key="1">
    <source>
        <dbReference type="SAM" id="Phobius"/>
    </source>
</evidence>
<keyword evidence="1" id="KW-0472">Membrane</keyword>
<proteinExistence type="predicted"/>